<comment type="caution">
    <text evidence="4">The sequence shown here is derived from an EMBL/GenBank/DDBJ whole genome shotgun (WGS) entry which is preliminary data.</text>
</comment>
<feature type="domain" description="HTH HARE-type" evidence="3">
    <location>
        <begin position="4"/>
        <end position="77"/>
    </location>
</feature>
<dbReference type="PROSITE" id="PS51913">
    <property type="entry name" value="HTH_HARE"/>
    <property type="match status" value="1"/>
</dbReference>
<feature type="domain" description="GIY-YIG" evidence="2">
    <location>
        <begin position="136"/>
        <end position="224"/>
    </location>
</feature>
<sequence length="261" mass="29857">MSDLTWIEAIKQVLDANRQSMHYTEILDKIIERGLREEVGATPANTVYSSIYQDIRTKKKKSEFIKTDTGTFILRKYIDSSSSVDAESKDSNIEDESAGIIKAFGMFWRRDKVHWESNPKIFGRQSFGSTPVDFGDEIGVYVLYDENRPIYVGRAIDQGIGKRIFQHTFDRLSGRWNRFSWFGLKSVSETGKLDQFRKTSLDAEVLIVTMEAILIETLEPGLNRKRGDDFKAVEYLQSEDPKIQNKHIASLLAEIQGKLNG</sequence>
<dbReference type="Gene3D" id="3.40.1440.10">
    <property type="entry name" value="GIY-YIG endonuclease"/>
    <property type="match status" value="1"/>
</dbReference>
<keyword evidence="5" id="KW-1185">Reference proteome</keyword>
<proteinExistence type="predicted"/>
<dbReference type="InterPro" id="IPR035901">
    <property type="entry name" value="GIY-YIG_endonuc_sf"/>
</dbReference>
<dbReference type="CDD" id="cd00719">
    <property type="entry name" value="GIY-YIG_SF"/>
    <property type="match status" value="1"/>
</dbReference>
<dbReference type="Proteomes" id="UP000231926">
    <property type="component" value="Unassembled WGS sequence"/>
</dbReference>
<protein>
    <submittedName>
        <fullName evidence="4">Uncharacterized protein</fullName>
    </submittedName>
</protein>
<dbReference type="EMBL" id="NPDR01000003">
    <property type="protein sequence ID" value="PJZ49206.1"/>
    <property type="molecule type" value="Genomic_DNA"/>
</dbReference>
<dbReference type="InterPro" id="IPR000305">
    <property type="entry name" value="GIY-YIG_endonuc"/>
</dbReference>
<organism evidence="4 5">
    <name type="scientific">Leptospira saintgironsiae</name>
    <dbReference type="NCBI Taxonomy" id="2023183"/>
    <lineage>
        <taxon>Bacteria</taxon>
        <taxon>Pseudomonadati</taxon>
        <taxon>Spirochaetota</taxon>
        <taxon>Spirochaetia</taxon>
        <taxon>Leptospirales</taxon>
        <taxon>Leptospiraceae</taxon>
        <taxon>Leptospira</taxon>
    </lineage>
</organism>
<dbReference type="InterPro" id="IPR007759">
    <property type="entry name" value="Asxl_HARE-HTH"/>
</dbReference>
<accession>A0A2M9YCQ3</accession>
<evidence type="ECO:0000259" key="2">
    <source>
        <dbReference type="PROSITE" id="PS50164"/>
    </source>
</evidence>
<name>A0A2M9YCQ3_9LEPT</name>
<evidence type="ECO:0000313" key="4">
    <source>
        <dbReference type="EMBL" id="PJZ49206.1"/>
    </source>
</evidence>
<evidence type="ECO:0000313" key="5">
    <source>
        <dbReference type="Proteomes" id="UP000231926"/>
    </source>
</evidence>
<evidence type="ECO:0000259" key="3">
    <source>
        <dbReference type="PROSITE" id="PS51913"/>
    </source>
</evidence>
<evidence type="ECO:0000256" key="1">
    <source>
        <dbReference type="ARBA" id="ARBA00023163"/>
    </source>
</evidence>
<dbReference type="GO" id="GO:0006355">
    <property type="term" value="P:regulation of DNA-templated transcription"/>
    <property type="evidence" value="ECO:0007669"/>
    <property type="project" value="InterPro"/>
</dbReference>
<gene>
    <name evidence="4" type="ORF">CH362_07630</name>
</gene>
<dbReference type="AlphaFoldDB" id="A0A2M9YCQ3"/>
<dbReference type="RefSeq" id="WP_100709782.1">
    <property type="nucleotide sequence ID" value="NZ_NPDR01000003.1"/>
</dbReference>
<dbReference type="PROSITE" id="PS50164">
    <property type="entry name" value="GIY_YIG"/>
    <property type="match status" value="1"/>
</dbReference>
<reference evidence="4 5" key="1">
    <citation type="submission" date="2017-07" db="EMBL/GenBank/DDBJ databases">
        <title>Leptospira spp. isolated from tropical soils.</title>
        <authorList>
            <person name="Thibeaux R."/>
            <person name="Iraola G."/>
            <person name="Ferres I."/>
            <person name="Bierque E."/>
            <person name="Girault D."/>
            <person name="Soupe-Gilbert M.-E."/>
            <person name="Picardeau M."/>
            <person name="Goarant C."/>
        </authorList>
    </citation>
    <scope>NUCLEOTIDE SEQUENCE [LARGE SCALE GENOMIC DNA]</scope>
    <source>
        <strain evidence="4 5">FH4-C-A2</strain>
    </source>
</reference>
<keyword evidence="1" id="KW-0804">Transcription</keyword>
<dbReference type="Pfam" id="PF05066">
    <property type="entry name" value="HARE-HTH"/>
    <property type="match status" value="1"/>
</dbReference>
<dbReference type="OrthoDB" id="1493526at2"/>